<dbReference type="HOGENOM" id="CLU_115765_0_0_7"/>
<keyword evidence="2" id="KW-1185">Reference proteome</keyword>
<dbReference type="AlphaFoldDB" id="M1PPV3"/>
<evidence type="ECO:0000313" key="1">
    <source>
        <dbReference type="EMBL" id="AGF78421.1"/>
    </source>
</evidence>
<reference evidence="2" key="1">
    <citation type="journal article" date="2013" name="Stand. Genomic Sci.">
        <title>Complete genome sequence of Desulfocapsa sulfexigens, a marine deltaproteobacterium specialized in disproportionating inorganic sulfur compounds.</title>
        <authorList>
            <person name="Finster K.W."/>
            <person name="Kjeldsen K.U."/>
            <person name="Kube M."/>
            <person name="Reinhardt R."/>
            <person name="Mussmann M."/>
            <person name="Amann R."/>
            <person name="Schreiber L."/>
        </authorList>
    </citation>
    <scope>NUCLEOTIDE SEQUENCE [LARGE SCALE GENOMIC DNA]</scope>
    <source>
        <strain evidence="2">DSM 10523 / SB164P1</strain>
    </source>
</reference>
<dbReference type="OrthoDB" id="5456013at2"/>
<dbReference type="KEGG" id="dsf:UWK_01864"/>
<dbReference type="eggNOG" id="ENOG5032S50">
    <property type="taxonomic scope" value="Bacteria"/>
</dbReference>
<dbReference type="STRING" id="1167006.UWK_01864"/>
<name>M1PPV3_DESSD</name>
<dbReference type="Proteomes" id="UP000011721">
    <property type="component" value="Chromosome"/>
</dbReference>
<proteinExistence type="predicted"/>
<protein>
    <submittedName>
        <fullName evidence="1">Uncharacterized protein</fullName>
    </submittedName>
</protein>
<evidence type="ECO:0000313" key="2">
    <source>
        <dbReference type="Proteomes" id="UP000011721"/>
    </source>
</evidence>
<sequence>MIKQFFIISIIFSQFLVLLPLAFSSEKPPRAIGGFILGSDITDYPDIENSNFLKEVVIYDWHGFDKGIISYAICEKPGEIVRIKLKYSDSSKKYFDLLLDKYKEKYGDPSEWKGDSFGILHIWKWKFVDENENRVHLILQHNTRNPNENTGNMVKLYYPDNIIREQACFSKQCSQNINKATEEQLKQRAESNWTYLIPQ</sequence>
<gene>
    <name evidence="1" type="ordered locus">UWK_01864</name>
</gene>
<accession>M1PPV3</accession>
<dbReference type="EMBL" id="CP003985">
    <property type="protein sequence ID" value="AGF78421.1"/>
    <property type="molecule type" value="Genomic_DNA"/>
</dbReference>
<dbReference type="RefSeq" id="WP_015404112.1">
    <property type="nucleotide sequence ID" value="NC_020304.1"/>
</dbReference>
<organism evidence="1 2">
    <name type="scientific">Desulfocapsa sulfexigens (strain DSM 10523 / SB164P1)</name>
    <dbReference type="NCBI Taxonomy" id="1167006"/>
    <lineage>
        <taxon>Bacteria</taxon>
        <taxon>Pseudomonadati</taxon>
        <taxon>Thermodesulfobacteriota</taxon>
        <taxon>Desulfobulbia</taxon>
        <taxon>Desulfobulbales</taxon>
        <taxon>Desulfocapsaceae</taxon>
        <taxon>Desulfocapsa</taxon>
    </lineage>
</organism>